<dbReference type="AlphaFoldDB" id="A0A4R6IYR0"/>
<dbReference type="EMBL" id="SNWP01000011">
    <property type="protein sequence ID" value="TDO27096.1"/>
    <property type="molecule type" value="Genomic_DNA"/>
</dbReference>
<comment type="caution">
    <text evidence="1">The sequence shown here is derived from an EMBL/GenBank/DDBJ whole genome shotgun (WGS) entry which is preliminary data.</text>
</comment>
<dbReference type="OrthoDB" id="893860at2"/>
<keyword evidence="2" id="KW-1185">Reference proteome</keyword>
<organism evidence="1 2">
    <name type="scientific">Sediminibacterium goheungense</name>
    <dbReference type="NCBI Taxonomy" id="1086393"/>
    <lineage>
        <taxon>Bacteria</taxon>
        <taxon>Pseudomonadati</taxon>
        <taxon>Bacteroidota</taxon>
        <taxon>Chitinophagia</taxon>
        <taxon>Chitinophagales</taxon>
        <taxon>Chitinophagaceae</taxon>
        <taxon>Sediminibacterium</taxon>
    </lineage>
</organism>
<evidence type="ECO:0000313" key="1">
    <source>
        <dbReference type="EMBL" id="TDO27096.1"/>
    </source>
</evidence>
<accession>A0A4R6IYR0</accession>
<reference evidence="1 2" key="1">
    <citation type="submission" date="2019-03" db="EMBL/GenBank/DDBJ databases">
        <title>Genomic Encyclopedia of Archaeal and Bacterial Type Strains, Phase II (KMG-II): from individual species to whole genera.</title>
        <authorList>
            <person name="Goeker M."/>
        </authorList>
    </citation>
    <scope>NUCLEOTIDE SEQUENCE [LARGE SCALE GENOMIC DNA]</scope>
    <source>
        <strain evidence="1 2">DSM 28323</strain>
    </source>
</reference>
<proteinExistence type="predicted"/>
<sequence length="240" mass="27606">MKKILIPTRCTEHSVHLLRLATKLYSKEGFHCTFLQVVPMPDNERDLMMLGREPSGYVFTESSLNSIRKIEAENKQAIKGYSIDKIYGDSPAVFKQYVGEFGIDMVFYSREEWQEVGKELNLDVFRMLCRSRCPIMYIAKSDLANISDELLRPQTRAYHTAREMSDAVSLIDAAKSNDVPEALVYQFNAVEKKLSGFSEMMQGKDIPTIKMGKLSSYFMREQRLERILMQSNVSLMLLTI</sequence>
<protein>
    <recommendedName>
        <fullName evidence="3">Universal stress protein family protein</fullName>
    </recommendedName>
</protein>
<dbReference type="Proteomes" id="UP000295741">
    <property type="component" value="Unassembled WGS sequence"/>
</dbReference>
<name>A0A4R6IYR0_9BACT</name>
<gene>
    <name evidence="1" type="ORF">BC659_2415</name>
</gene>
<dbReference type="RefSeq" id="WP_133474960.1">
    <property type="nucleotide sequence ID" value="NZ_SNWP01000011.1"/>
</dbReference>
<evidence type="ECO:0008006" key="3">
    <source>
        <dbReference type="Google" id="ProtNLM"/>
    </source>
</evidence>
<dbReference type="SUPFAM" id="SSF52402">
    <property type="entry name" value="Adenine nucleotide alpha hydrolases-like"/>
    <property type="match status" value="1"/>
</dbReference>
<evidence type="ECO:0000313" key="2">
    <source>
        <dbReference type="Proteomes" id="UP000295741"/>
    </source>
</evidence>